<name>A0ABD8B394_PAEAM</name>
<feature type="domain" description="Methyltransferase" evidence="3">
    <location>
        <begin position="88"/>
        <end position="170"/>
    </location>
</feature>
<sequence>MLNCPICHSPMATINSGSIQCVSRHSFDFAKQGYINFMTRFFKGNYDKRLFTAKRNILSGTGIYAPLTEVLRRWIARYSVDINYPVHILDAGTGEGTFLQQITQNTPAVGWGIDIAKEGIAMASSAYNQQIWFVGDLACSPFAEGQLDIILNIFSPSNYEEFGRILKDGGWIIKVIPRERYLIELREMLFLNRPDRADGRELTLDRFRKHHHLIASIPLTYTLPVTENMLDSLVHMTPLSWHQSGSSLVSIQASLSKITIDVEILVGTIR</sequence>
<dbReference type="InterPro" id="IPR016718">
    <property type="entry name" value="rRNA_m1G-MeTrfase_A_prd"/>
</dbReference>
<feature type="domain" description="23S rRNA (guanine(745)-N(1))-methyltransferase N-terminal" evidence="4">
    <location>
        <begin position="3"/>
        <end position="38"/>
    </location>
</feature>
<dbReference type="InterPro" id="IPR048647">
    <property type="entry name" value="RlmA_N"/>
</dbReference>
<accession>A0ABD8B394</accession>
<dbReference type="Gene3D" id="3.40.50.150">
    <property type="entry name" value="Vaccinia Virus protein VP39"/>
    <property type="match status" value="1"/>
</dbReference>
<dbReference type="GO" id="GO:0008168">
    <property type="term" value="F:methyltransferase activity"/>
    <property type="evidence" value="ECO:0007669"/>
    <property type="project" value="UniProtKB-KW"/>
</dbReference>
<dbReference type="GeneID" id="93478410"/>
<dbReference type="InterPro" id="IPR029063">
    <property type="entry name" value="SAM-dependent_MTases_sf"/>
</dbReference>
<keyword evidence="2" id="KW-0949">S-adenosyl-L-methionine</keyword>
<gene>
    <name evidence="5" type="ORF">V6668_23055</name>
</gene>
<dbReference type="Proteomes" id="UP001364764">
    <property type="component" value="Chromosome"/>
</dbReference>
<dbReference type="InterPro" id="IPR041698">
    <property type="entry name" value="Methyltransf_25"/>
</dbReference>
<organism evidence="5 6">
    <name type="scientific">Paenibacillus amylolyticus</name>
    <dbReference type="NCBI Taxonomy" id="1451"/>
    <lineage>
        <taxon>Bacteria</taxon>
        <taxon>Bacillati</taxon>
        <taxon>Bacillota</taxon>
        <taxon>Bacilli</taxon>
        <taxon>Bacillales</taxon>
        <taxon>Paenibacillaceae</taxon>
        <taxon>Paenibacillus</taxon>
    </lineage>
</organism>
<evidence type="ECO:0000259" key="3">
    <source>
        <dbReference type="Pfam" id="PF13649"/>
    </source>
</evidence>
<feature type="binding site" evidence="1">
    <location>
        <position position="21"/>
    </location>
    <ligand>
        <name>Zn(2+)</name>
        <dbReference type="ChEBI" id="CHEBI:29105"/>
    </ligand>
</feature>
<keyword evidence="5" id="KW-0808">Transferase</keyword>
<feature type="binding site" evidence="2">
    <location>
        <position position="64"/>
    </location>
    <ligand>
        <name>S-adenosyl-L-methionine</name>
        <dbReference type="ChEBI" id="CHEBI:59789"/>
    </ligand>
</feature>
<feature type="binding site" evidence="1">
    <location>
        <position position="4"/>
    </location>
    <ligand>
        <name>Zn(2+)</name>
        <dbReference type="ChEBI" id="CHEBI:29105"/>
    </ligand>
</feature>
<dbReference type="RefSeq" id="WP_338708995.1">
    <property type="nucleotide sequence ID" value="NZ_CP145892.1"/>
</dbReference>
<dbReference type="PIRSF" id="PIRSF018249">
    <property type="entry name" value="MyrA_prd"/>
    <property type="match status" value="1"/>
</dbReference>
<keyword evidence="1" id="KW-0479">Metal-binding</keyword>
<proteinExistence type="predicted"/>
<dbReference type="CDD" id="cd02440">
    <property type="entry name" value="AdoMet_MTases"/>
    <property type="match status" value="1"/>
</dbReference>
<feature type="binding site" evidence="2">
    <location>
        <position position="181"/>
    </location>
    <ligand>
        <name>S-adenosyl-L-methionine</name>
        <dbReference type="ChEBI" id="CHEBI:59789"/>
    </ligand>
</feature>
<keyword evidence="1" id="KW-0862">Zinc</keyword>
<dbReference type="Pfam" id="PF21302">
    <property type="entry name" value="Zn_ribbon_RlmA"/>
    <property type="match status" value="1"/>
</dbReference>
<dbReference type="AlphaFoldDB" id="A0ABD8B394"/>
<reference evidence="5 6" key="1">
    <citation type="submission" date="2024-02" db="EMBL/GenBank/DDBJ databases">
        <title>Complete sequences of two Paenibacillus sp. strains and one Lysinibacillus strain isolated from the environment on STAA medium highlight biotechnological potential.</title>
        <authorList>
            <person name="Attere S.A."/>
            <person name="Piche L.C."/>
            <person name="Intertaglia L."/>
            <person name="Lami R."/>
            <person name="Charette S.J."/>
            <person name="Vincent A.T."/>
        </authorList>
    </citation>
    <scope>NUCLEOTIDE SEQUENCE [LARGE SCALE GENOMIC DNA]</scope>
    <source>
        <strain evidence="5 6">Y5S-7</strain>
    </source>
</reference>
<evidence type="ECO:0000259" key="4">
    <source>
        <dbReference type="Pfam" id="PF21302"/>
    </source>
</evidence>
<dbReference type="EMBL" id="CP145892">
    <property type="protein sequence ID" value="WWP23749.1"/>
    <property type="molecule type" value="Genomic_DNA"/>
</dbReference>
<evidence type="ECO:0000256" key="2">
    <source>
        <dbReference type="PIRSR" id="PIRSR018249-2"/>
    </source>
</evidence>
<feature type="binding site" evidence="1">
    <location>
        <position position="25"/>
    </location>
    <ligand>
        <name>Zn(2+)</name>
        <dbReference type="ChEBI" id="CHEBI:29105"/>
    </ligand>
</feature>
<feature type="binding site" evidence="1">
    <location>
        <position position="7"/>
    </location>
    <ligand>
        <name>Zn(2+)</name>
        <dbReference type="ChEBI" id="CHEBI:29105"/>
    </ligand>
</feature>
<protein>
    <submittedName>
        <fullName evidence="5">Methyltransferase domain-containing protein</fullName>
    </submittedName>
</protein>
<evidence type="ECO:0000313" key="6">
    <source>
        <dbReference type="Proteomes" id="UP001364764"/>
    </source>
</evidence>
<keyword evidence="5" id="KW-0489">Methyltransferase</keyword>
<feature type="binding site" evidence="2">
    <location>
        <begin position="95"/>
        <end position="96"/>
    </location>
    <ligand>
        <name>S-adenosyl-L-methionine</name>
        <dbReference type="ChEBI" id="CHEBI:59789"/>
    </ligand>
</feature>
<dbReference type="Pfam" id="PF13649">
    <property type="entry name" value="Methyltransf_25"/>
    <property type="match status" value="1"/>
</dbReference>
<evidence type="ECO:0000256" key="1">
    <source>
        <dbReference type="PIRSR" id="PIRSR018249-1"/>
    </source>
</evidence>
<dbReference type="SUPFAM" id="SSF53335">
    <property type="entry name" value="S-adenosyl-L-methionine-dependent methyltransferases"/>
    <property type="match status" value="1"/>
</dbReference>
<evidence type="ECO:0000313" key="5">
    <source>
        <dbReference type="EMBL" id="WWP23749.1"/>
    </source>
</evidence>
<dbReference type="GO" id="GO:0032259">
    <property type="term" value="P:methylation"/>
    <property type="evidence" value="ECO:0007669"/>
    <property type="project" value="UniProtKB-KW"/>
</dbReference>